<dbReference type="Pfam" id="PF02540">
    <property type="entry name" value="NAD_synthase"/>
    <property type="match status" value="1"/>
</dbReference>
<comment type="caution">
    <text evidence="11">The sequence shown here is derived from an EMBL/GenBank/DDBJ whole genome shotgun (WGS) entry which is preliminary data.</text>
</comment>
<dbReference type="GO" id="GO:0008795">
    <property type="term" value="F:NAD+ synthase activity"/>
    <property type="evidence" value="ECO:0007669"/>
    <property type="project" value="UniProtKB-UniRule"/>
</dbReference>
<dbReference type="PANTHER" id="PTHR23090">
    <property type="entry name" value="NH 3 /GLUTAMINE-DEPENDENT NAD + SYNTHETASE"/>
    <property type="match status" value="1"/>
</dbReference>
<dbReference type="InterPro" id="IPR014729">
    <property type="entry name" value="Rossmann-like_a/b/a_fold"/>
</dbReference>
<dbReference type="Gene3D" id="3.40.50.620">
    <property type="entry name" value="HUPs"/>
    <property type="match status" value="1"/>
</dbReference>
<organism evidence="11 12">
    <name type="scientific">Rhodovibrio salinarum</name>
    <dbReference type="NCBI Taxonomy" id="1087"/>
    <lineage>
        <taxon>Bacteria</taxon>
        <taxon>Pseudomonadati</taxon>
        <taxon>Pseudomonadota</taxon>
        <taxon>Alphaproteobacteria</taxon>
        <taxon>Rhodospirillales</taxon>
        <taxon>Rhodovibrionaceae</taxon>
        <taxon>Rhodovibrio</taxon>
    </lineage>
</organism>
<reference evidence="11" key="2">
    <citation type="journal article" date="2020" name="Microorganisms">
        <title>Osmotic Adaptation and Compatible Solute Biosynthesis of Phototrophic Bacteria as Revealed from Genome Analyses.</title>
        <authorList>
            <person name="Imhoff J.F."/>
            <person name="Rahn T."/>
            <person name="Kunzel S."/>
            <person name="Keller A."/>
            <person name="Neulinger S.C."/>
        </authorList>
    </citation>
    <scope>NUCLEOTIDE SEQUENCE</scope>
    <source>
        <strain evidence="11">DSM 9154</strain>
    </source>
</reference>
<comment type="similarity">
    <text evidence="9">Belongs to the NAD synthetase family.</text>
</comment>
<feature type="binding site" evidence="7">
    <location>
        <position position="383"/>
    </location>
    <ligand>
        <name>deamido-NAD(+)</name>
        <dbReference type="ChEBI" id="CHEBI:58437"/>
        <note>ligand shared between two neighboring subunits</note>
    </ligand>
</feature>
<dbReference type="SUPFAM" id="SSF52402">
    <property type="entry name" value="Adenine nucleotide alpha hydrolases-like"/>
    <property type="match status" value="1"/>
</dbReference>
<feature type="binding site" evidence="7">
    <location>
        <position position="184"/>
    </location>
    <ligand>
        <name>L-glutamine</name>
        <dbReference type="ChEBI" id="CHEBI:58359"/>
    </ligand>
</feature>
<reference evidence="11" key="1">
    <citation type="submission" date="2017-08" db="EMBL/GenBank/DDBJ databases">
        <authorList>
            <person name="Imhoff J.F."/>
            <person name="Rahn T."/>
            <person name="Kuenzel S."/>
            <person name="Neulinger S.C."/>
        </authorList>
    </citation>
    <scope>NUCLEOTIDE SEQUENCE</scope>
    <source>
        <strain evidence="11">DSM 9154</strain>
    </source>
</reference>
<evidence type="ECO:0000256" key="1">
    <source>
        <dbReference type="ARBA" id="ARBA00005188"/>
    </source>
</evidence>
<comment type="similarity">
    <text evidence="2 7 8">In the C-terminal section; belongs to the NAD synthetase family.</text>
</comment>
<dbReference type="SUPFAM" id="SSF56317">
    <property type="entry name" value="Carbon-nitrogen hydrolase"/>
    <property type="match status" value="1"/>
</dbReference>
<accession>A0A934QKM2</accession>
<dbReference type="PIRSF" id="PIRSF006630">
    <property type="entry name" value="NADS_GAT"/>
    <property type="match status" value="1"/>
</dbReference>
<dbReference type="InterPro" id="IPR003010">
    <property type="entry name" value="C-N_Hydrolase"/>
</dbReference>
<comment type="function">
    <text evidence="7">Catalyzes the ATP-dependent amidation of deamido-NAD to form NAD. Uses L-glutamine as a nitrogen source.</text>
</comment>
<feature type="binding site" evidence="7">
    <location>
        <begin position="300"/>
        <end position="307"/>
    </location>
    <ligand>
        <name>ATP</name>
        <dbReference type="ChEBI" id="CHEBI:30616"/>
    </ligand>
</feature>
<evidence type="ECO:0000256" key="6">
    <source>
        <dbReference type="ARBA" id="ARBA00023027"/>
    </source>
</evidence>
<dbReference type="NCBIfam" id="TIGR00552">
    <property type="entry name" value="nadE"/>
    <property type="match status" value="1"/>
</dbReference>
<dbReference type="GO" id="GO:0009435">
    <property type="term" value="P:NAD+ biosynthetic process"/>
    <property type="evidence" value="ECO:0007669"/>
    <property type="project" value="UniProtKB-UniRule"/>
</dbReference>
<feature type="active site" description="Proton acceptor; for glutaminase activity" evidence="7">
    <location>
        <position position="46"/>
    </location>
</feature>
<dbReference type="GO" id="GO:0004359">
    <property type="term" value="F:glutaminase activity"/>
    <property type="evidence" value="ECO:0007669"/>
    <property type="project" value="InterPro"/>
</dbReference>
<dbReference type="InterPro" id="IPR014445">
    <property type="entry name" value="Gln-dep_NAD_synthase"/>
</dbReference>
<sequence length="560" mass="60695">MSDDRLGIALAQLNPCVGDIDGNLILLRDARQQAAEAGADILVATELVITGYPPEDLVKKPAFLDKAEEAVQALAADTADGGPAVILGAPWRENPETRKRDGHLYNAALVLDGGEVRAVRAKWDLPNYGVFDEKRLFTPGELPGPVEVRGVRLGLPICEDIWSEDVAECLQENGAEALIAINGSPFEIGKQDQRLQLALQRIEECEIPLVYLNQVGGQDELVFDGASFVLDAGRNLRVQLPAFDPAMAVTWWTRDRLGDLSVADGVRTDLPDGHAAIYRALVLGLRDYVDKNGFPGVVLGLSGGIDSAISAVIAADALGPERVRCVLLPSPYTSQHSLEDAAEVARLLGCALETVDIGPAMQAFDQMLKPLFDDLPTGIAEENVQARARGVALMAISNKFGPMVLSTGNKSEMSVGYSTLYGDMCGGYNAIKDVYKTQVYALAHWRNQHLPHGGFGPEGRVIPERVITKAPSAELAPDQKDADSLPSYDQLDDILACLIESDMSAKEIAERGHDTETVSKVWKLLEGAEYKRRQAPPGVKITARNLSRDRRYPIVNKFRG</sequence>
<feature type="binding site" evidence="7">
    <location>
        <position position="407"/>
    </location>
    <ligand>
        <name>ATP</name>
        <dbReference type="ChEBI" id="CHEBI:30616"/>
    </ligand>
</feature>
<dbReference type="EMBL" id="NRRE01000028">
    <property type="protein sequence ID" value="MBK1698599.1"/>
    <property type="molecule type" value="Genomic_DNA"/>
</dbReference>
<feature type="binding site" evidence="7">
    <location>
        <position position="190"/>
    </location>
    <ligand>
        <name>L-glutamine</name>
        <dbReference type="ChEBI" id="CHEBI:58359"/>
    </ligand>
</feature>
<evidence type="ECO:0000313" key="11">
    <source>
        <dbReference type="EMBL" id="MBK1698599.1"/>
    </source>
</evidence>
<evidence type="ECO:0000256" key="3">
    <source>
        <dbReference type="ARBA" id="ARBA00022598"/>
    </source>
</evidence>
<dbReference type="CDD" id="cd07570">
    <property type="entry name" value="GAT_Gln-NAD-synth"/>
    <property type="match status" value="1"/>
</dbReference>
<comment type="pathway">
    <text evidence="1 7 8">Cofactor biosynthesis; NAD(+) biosynthesis; NAD(+) from deamido-NAD(+) (L-Gln route): step 1/1.</text>
</comment>
<dbReference type="RefSeq" id="WP_027289594.1">
    <property type="nucleotide sequence ID" value="NZ_NRRE01000028.1"/>
</dbReference>
<keyword evidence="5 7" id="KW-0067">ATP-binding</keyword>
<gene>
    <name evidence="7" type="primary">nadE</name>
    <name evidence="11" type="ORF">CKO21_15225</name>
</gene>
<evidence type="ECO:0000256" key="4">
    <source>
        <dbReference type="ARBA" id="ARBA00022741"/>
    </source>
</evidence>
<feature type="active site" description="For glutaminase activity" evidence="7">
    <location>
        <position position="122"/>
    </location>
</feature>
<feature type="binding site" evidence="7">
    <location>
        <position position="531"/>
    </location>
    <ligand>
        <name>deamido-NAD(+)</name>
        <dbReference type="ChEBI" id="CHEBI:58437"/>
        <note>ligand shared between two neighboring subunits</note>
    </ligand>
</feature>
<dbReference type="PANTHER" id="PTHR23090:SF9">
    <property type="entry name" value="GLUTAMINE-DEPENDENT NAD(+) SYNTHETASE"/>
    <property type="match status" value="1"/>
</dbReference>
<dbReference type="PROSITE" id="PS50263">
    <property type="entry name" value="CN_HYDROLASE"/>
    <property type="match status" value="1"/>
</dbReference>
<dbReference type="CDD" id="cd00553">
    <property type="entry name" value="NAD_synthase"/>
    <property type="match status" value="1"/>
</dbReference>
<keyword evidence="12" id="KW-1185">Reference proteome</keyword>
<dbReference type="HAMAP" id="MF_02090">
    <property type="entry name" value="NadE_glutamine_dep"/>
    <property type="match status" value="1"/>
</dbReference>
<dbReference type="Gene3D" id="3.60.110.10">
    <property type="entry name" value="Carbon-nitrogen hydrolase"/>
    <property type="match status" value="1"/>
</dbReference>
<dbReference type="Pfam" id="PF00795">
    <property type="entry name" value="CN_hydrolase"/>
    <property type="match status" value="1"/>
</dbReference>
<dbReference type="NCBIfam" id="NF010588">
    <property type="entry name" value="PRK13981.1"/>
    <property type="match status" value="1"/>
</dbReference>
<evidence type="ECO:0000256" key="2">
    <source>
        <dbReference type="ARBA" id="ARBA00007145"/>
    </source>
</evidence>
<feature type="binding site" evidence="7">
    <location>
        <position position="412"/>
    </location>
    <ligand>
        <name>deamido-NAD(+)</name>
        <dbReference type="ChEBI" id="CHEBI:58437"/>
        <note>ligand shared between two neighboring subunits</note>
    </ligand>
</feature>
<dbReference type="GO" id="GO:0005737">
    <property type="term" value="C:cytoplasm"/>
    <property type="evidence" value="ECO:0007669"/>
    <property type="project" value="InterPro"/>
</dbReference>
<keyword evidence="6 7" id="KW-0520">NAD</keyword>
<dbReference type="InterPro" id="IPR022310">
    <property type="entry name" value="NAD/GMP_synthase"/>
</dbReference>
<dbReference type="GO" id="GO:0005524">
    <property type="term" value="F:ATP binding"/>
    <property type="evidence" value="ECO:0007669"/>
    <property type="project" value="UniProtKB-UniRule"/>
</dbReference>
<keyword evidence="3 7" id="KW-0436">Ligase</keyword>
<protein>
    <recommendedName>
        <fullName evidence="7 8">Glutamine-dependent NAD(+) synthetase</fullName>
        <ecNumber evidence="7 8">6.3.5.1</ecNumber>
    </recommendedName>
    <alternativeName>
        <fullName evidence="7 8">NAD(+) synthase [glutamine-hydrolyzing]</fullName>
    </alternativeName>
</protein>
<comment type="caution">
    <text evidence="7">Lacks conserved residue(s) required for the propagation of feature annotation.</text>
</comment>
<feature type="domain" description="CN hydrolase" evidence="10">
    <location>
        <begin position="6"/>
        <end position="256"/>
    </location>
</feature>
<dbReference type="EC" id="6.3.5.1" evidence="7 8"/>
<feature type="active site" description="Nucleophile; for glutaminase activity" evidence="7">
    <location>
        <position position="158"/>
    </location>
</feature>
<dbReference type="InterPro" id="IPR036526">
    <property type="entry name" value="C-N_Hydrolase_sf"/>
</dbReference>
<evidence type="ECO:0000256" key="7">
    <source>
        <dbReference type="HAMAP-Rule" id="MF_02090"/>
    </source>
</evidence>
<evidence type="ECO:0000313" key="12">
    <source>
        <dbReference type="Proteomes" id="UP000778970"/>
    </source>
</evidence>
<dbReference type="Proteomes" id="UP000778970">
    <property type="component" value="Unassembled WGS sequence"/>
</dbReference>
<keyword evidence="4 7" id="KW-0547">Nucleotide-binding</keyword>
<dbReference type="FunFam" id="3.40.50.620:FF:000106">
    <property type="entry name" value="Glutamine-dependent NAD(+) synthetase"/>
    <property type="match status" value="1"/>
</dbReference>
<evidence type="ECO:0000256" key="9">
    <source>
        <dbReference type="RuleBase" id="RU003811"/>
    </source>
</evidence>
<evidence type="ECO:0000256" key="5">
    <source>
        <dbReference type="ARBA" id="ARBA00022840"/>
    </source>
</evidence>
<dbReference type="GO" id="GO:0003952">
    <property type="term" value="F:NAD+ synthase (glutamine-hydrolyzing) activity"/>
    <property type="evidence" value="ECO:0007669"/>
    <property type="project" value="UniProtKB-UniRule"/>
</dbReference>
<name>A0A934QKM2_9PROT</name>
<dbReference type="InterPro" id="IPR003694">
    <property type="entry name" value="NAD_synthase"/>
</dbReference>
<proteinExistence type="inferred from homology"/>
<dbReference type="AlphaFoldDB" id="A0A934QKM2"/>
<feature type="binding site" evidence="7">
    <location>
        <position position="128"/>
    </location>
    <ligand>
        <name>L-glutamine</name>
        <dbReference type="ChEBI" id="CHEBI:58359"/>
    </ligand>
</feature>
<comment type="catalytic activity">
    <reaction evidence="7 8">
        <text>deamido-NAD(+) + L-glutamine + ATP + H2O = L-glutamate + AMP + diphosphate + NAD(+) + H(+)</text>
        <dbReference type="Rhea" id="RHEA:24384"/>
        <dbReference type="ChEBI" id="CHEBI:15377"/>
        <dbReference type="ChEBI" id="CHEBI:15378"/>
        <dbReference type="ChEBI" id="CHEBI:29985"/>
        <dbReference type="ChEBI" id="CHEBI:30616"/>
        <dbReference type="ChEBI" id="CHEBI:33019"/>
        <dbReference type="ChEBI" id="CHEBI:57540"/>
        <dbReference type="ChEBI" id="CHEBI:58359"/>
        <dbReference type="ChEBI" id="CHEBI:58437"/>
        <dbReference type="ChEBI" id="CHEBI:456215"/>
        <dbReference type="EC" id="6.3.5.1"/>
    </reaction>
</comment>
<evidence type="ECO:0000259" key="10">
    <source>
        <dbReference type="PROSITE" id="PS50263"/>
    </source>
</evidence>
<evidence type="ECO:0000256" key="8">
    <source>
        <dbReference type="PIRNR" id="PIRNR006630"/>
    </source>
</evidence>